<organism evidence="7 8">
    <name type="scientific">Ricinus communis</name>
    <name type="common">Castor bean</name>
    <dbReference type="NCBI Taxonomy" id="3988"/>
    <lineage>
        <taxon>Eukaryota</taxon>
        <taxon>Viridiplantae</taxon>
        <taxon>Streptophyta</taxon>
        <taxon>Embryophyta</taxon>
        <taxon>Tracheophyta</taxon>
        <taxon>Spermatophyta</taxon>
        <taxon>Magnoliopsida</taxon>
        <taxon>eudicotyledons</taxon>
        <taxon>Gunneridae</taxon>
        <taxon>Pentapetalae</taxon>
        <taxon>rosids</taxon>
        <taxon>fabids</taxon>
        <taxon>Malpighiales</taxon>
        <taxon>Euphorbiaceae</taxon>
        <taxon>Acalyphoideae</taxon>
        <taxon>Acalypheae</taxon>
        <taxon>Ricinus</taxon>
    </lineage>
</organism>
<dbReference type="InParanoid" id="B9SD57"/>
<evidence type="ECO:0000256" key="5">
    <source>
        <dbReference type="ARBA" id="ARBA00022729"/>
    </source>
</evidence>
<keyword evidence="4 6" id="KW-0964">Secreted</keyword>
<keyword evidence="8" id="KW-1185">Reference proteome</keyword>
<evidence type="ECO:0000256" key="1">
    <source>
        <dbReference type="ARBA" id="ARBA00004613"/>
    </source>
</evidence>
<dbReference type="eggNOG" id="ENOG502SAT5">
    <property type="taxonomic scope" value="Eukaryota"/>
</dbReference>
<dbReference type="GO" id="GO:0060320">
    <property type="term" value="P:rejection of self pollen"/>
    <property type="evidence" value="ECO:0007669"/>
    <property type="project" value="UniProtKB-KW"/>
</dbReference>
<proteinExistence type="inferred from homology"/>
<dbReference type="AlphaFoldDB" id="B9SD57"/>
<dbReference type="Proteomes" id="UP000008311">
    <property type="component" value="Unassembled WGS sequence"/>
</dbReference>
<keyword evidence="5 6" id="KW-0732">Signal</keyword>
<dbReference type="EMBL" id="EQ973925">
    <property type="protein sequence ID" value="EEF38495.1"/>
    <property type="molecule type" value="Genomic_DNA"/>
</dbReference>
<evidence type="ECO:0000256" key="6">
    <source>
        <dbReference type="RuleBase" id="RU367044"/>
    </source>
</evidence>
<dbReference type="PANTHER" id="PTHR31232:SF137">
    <property type="entry name" value="S-PROTEIN HOMOLOG"/>
    <property type="match status" value="1"/>
</dbReference>
<accession>B9SD57</accession>
<comment type="subcellular location">
    <subcellularLocation>
        <location evidence="1 6">Secreted</location>
    </subcellularLocation>
</comment>
<evidence type="ECO:0000256" key="3">
    <source>
        <dbReference type="ARBA" id="ARBA00022471"/>
    </source>
</evidence>
<evidence type="ECO:0000256" key="2">
    <source>
        <dbReference type="ARBA" id="ARBA00005581"/>
    </source>
</evidence>
<protein>
    <recommendedName>
        <fullName evidence="6">S-protein homolog</fullName>
    </recommendedName>
</protein>
<evidence type="ECO:0000313" key="8">
    <source>
        <dbReference type="Proteomes" id="UP000008311"/>
    </source>
</evidence>
<feature type="signal peptide" evidence="6">
    <location>
        <begin position="1"/>
        <end position="33"/>
    </location>
</feature>
<sequence>MVPTTKVHSSPSLLLLLILLLAIYHHRHHPVLARRPVETENEDGFCFKFRVHVINGLSSNANPLFLRCWSLDDDLGEHHLYIGGDFNFKFGLKVFGRTLFTCFFEWDNKNQHVDVFRDNVEANLCCDTQTCFWRAQDEGIFFSVDSQTWDKKFNWTSSVV</sequence>
<dbReference type="OMA" id="HEVHILN"/>
<name>B9SD57_RICCO</name>
<evidence type="ECO:0000313" key="7">
    <source>
        <dbReference type="EMBL" id="EEF38495.1"/>
    </source>
</evidence>
<comment type="similarity">
    <text evidence="2 6">Belongs to the plant self-incompatibility (S1) protein family.</text>
</comment>
<dbReference type="GO" id="GO:0005576">
    <property type="term" value="C:extracellular region"/>
    <property type="evidence" value="ECO:0007669"/>
    <property type="project" value="UniProtKB-SubCell"/>
</dbReference>
<feature type="chain" id="PRO_5025084819" description="S-protein homolog" evidence="6">
    <location>
        <begin position="34"/>
        <end position="160"/>
    </location>
</feature>
<gene>
    <name evidence="7" type="ORF">RCOM_1070960</name>
</gene>
<dbReference type="Pfam" id="PF05938">
    <property type="entry name" value="Self-incomp_S1"/>
    <property type="match status" value="1"/>
</dbReference>
<dbReference type="KEGG" id="rcu:8281971"/>
<evidence type="ECO:0000256" key="4">
    <source>
        <dbReference type="ARBA" id="ARBA00022525"/>
    </source>
</evidence>
<dbReference type="PANTHER" id="PTHR31232">
    <property type="match status" value="1"/>
</dbReference>
<dbReference type="OrthoDB" id="1848419at2759"/>
<keyword evidence="3 6" id="KW-0713">Self-incompatibility</keyword>
<reference evidence="8" key="1">
    <citation type="journal article" date="2010" name="Nat. Biotechnol.">
        <title>Draft genome sequence of the oilseed species Ricinus communis.</title>
        <authorList>
            <person name="Chan A.P."/>
            <person name="Crabtree J."/>
            <person name="Zhao Q."/>
            <person name="Lorenzi H."/>
            <person name="Orvis J."/>
            <person name="Puiu D."/>
            <person name="Melake-Berhan A."/>
            <person name="Jones K.M."/>
            <person name="Redman J."/>
            <person name="Chen G."/>
            <person name="Cahoon E.B."/>
            <person name="Gedil M."/>
            <person name="Stanke M."/>
            <person name="Haas B.J."/>
            <person name="Wortman J.R."/>
            <person name="Fraser-Liggett C.M."/>
            <person name="Ravel J."/>
            <person name="Rabinowicz P.D."/>
        </authorList>
    </citation>
    <scope>NUCLEOTIDE SEQUENCE [LARGE SCALE GENOMIC DNA]</scope>
    <source>
        <strain evidence="8">cv. Hale</strain>
    </source>
</reference>
<dbReference type="InterPro" id="IPR010264">
    <property type="entry name" value="Self-incomp_S1"/>
</dbReference>